<organism evidence="2 3">
    <name type="scientific">Streblomastix strix</name>
    <dbReference type="NCBI Taxonomy" id="222440"/>
    <lineage>
        <taxon>Eukaryota</taxon>
        <taxon>Metamonada</taxon>
        <taxon>Preaxostyla</taxon>
        <taxon>Oxymonadida</taxon>
        <taxon>Streblomastigidae</taxon>
        <taxon>Streblomastix</taxon>
    </lineage>
</organism>
<reference evidence="2 3" key="1">
    <citation type="submission" date="2019-03" db="EMBL/GenBank/DDBJ databases">
        <title>Single cell metagenomics reveals metabolic interactions within the superorganism composed of flagellate Streblomastix strix and complex community of Bacteroidetes bacteria on its surface.</title>
        <authorList>
            <person name="Treitli S.C."/>
            <person name="Kolisko M."/>
            <person name="Husnik F."/>
            <person name="Keeling P."/>
            <person name="Hampl V."/>
        </authorList>
    </citation>
    <scope>NUCLEOTIDE SEQUENCE [LARGE SCALE GENOMIC DNA]</scope>
    <source>
        <strain evidence="2">ST1C</strain>
    </source>
</reference>
<evidence type="ECO:0000256" key="1">
    <source>
        <dbReference type="SAM" id="MobiDB-lite"/>
    </source>
</evidence>
<name>A0A5J4WN44_9EUKA</name>
<dbReference type="AlphaFoldDB" id="A0A5J4WN44"/>
<protein>
    <submittedName>
        <fullName evidence="2">Uncharacterized protein</fullName>
    </submittedName>
</protein>
<gene>
    <name evidence="2" type="ORF">EZS28_008271</name>
</gene>
<evidence type="ECO:0000313" key="2">
    <source>
        <dbReference type="EMBL" id="KAA6396203.1"/>
    </source>
</evidence>
<comment type="caution">
    <text evidence="2">The sequence shown here is derived from an EMBL/GenBank/DDBJ whole genome shotgun (WGS) entry which is preliminary data.</text>
</comment>
<accession>A0A5J4WN44</accession>
<proteinExistence type="predicted"/>
<sequence>MQVGIQTIFSKEEPLGDILKSAQLLLDDSHIDILTNSIMNIYKRTKISTEIRITAIFALMHIFRDIQVEKNPKKIHRKRFMLPPPPLMDRDESEMNWIMPIAPFQLLWDEGMILNEEETNKLLDREKKGENLTWNKNEFIDWFGDSAIKNSLLGADFLGLIRFENKVIGYSILRVLLSAARVWKEDYTLKPFCHILFKDKIENKDQVKSDIDKMDIIKDEGHQMEQEDINTDQQMNQNRQQSFIAEDIRSIDIDDCVGIISYSSNEHTIKRITNEQLSTIVLQQPLTLGTCLQSMLSSPLTQRAICFVYEALTHFALPTNFIYKYIITSILSINKASDQDHRNLSAANANIINSSFYQLFPGSSIPIQQYPSQSSNSSSQSSSQQTESEQQESIASKVPDLSEAVHALFSFILRLIKNGNNIVVLCNEEQNQDLYKKMVQRNINESNSGKRKDILIENNESVGLADFLHCVLLYPITIGDWFFADGTFQSELQLFAREHISTEGNELYEAVVAIQRRVAVHSRKVE</sequence>
<feature type="region of interest" description="Disordered" evidence="1">
    <location>
        <begin position="369"/>
        <end position="394"/>
    </location>
</feature>
<dbReference type="Proteomes" id="UP000324800">
    <property type="component" value="Unassembled WGS sequence"/>
</dbReference>
<evidence type="ECO:0000313" key="3">
    <source>
        <dbReference type="Proteomes" id="UP000324800"/>
    </source>
</evidence>
<dbReference type="EMBL" id="SNRW01001488">
    <property type="protein sequence ID" value="KAA6396203.1"/>
    <property type="molecule type" value="Genomic_DNA"/>
</dbReference>